<organism evidence="1 2">
    <name type="scientific">Halosquirtibacter laminarini</name>
    <dbReference type="NCBI Taxonomy" id="3374600"/>
    <lineage>
        <taxon>Bacteria</taxon>
        <taxon>Pseudomonadati</taxon>
        <taxon>Bacteroidota</taxon>
        <taxon>Bacteroidia</taxon>
        <taxon>Marinilabiliales</taxon>
        <taxon>Prolixibacteraceae</taxon>
        <taxon>Halosquirtibacter</taxon>
    </lineage>
</organism>
<sequence length="256" mass="29167">MAQITILINNIASEGYCSEHGLSLFIQTEDSEILFDAGSSDQFIQNAQKLDISLDSTIKVLSHGHWDHGNGFHHIQGGIFYAHPRIFTRRYRDRDNSYIGMKVTREELEHHFDLRLSKTPQWIDKKTLFIGEIPRDGEQNTAFHLEDNKPDYIIDDSGLILIEENDVHIITGCNHAGLINIIEYTKTLFPNKHIKSIIGGLHLKEVNDLFKATLSYLKDIPNLTIYPLHCTSEIAMIEMQSNISTNLYKAGDSFVV</sequence>
<evidence type="ECO:0000313" key="2">
    <source>
        <dbReference type="Proteomes" id="UP000826212"/>
    </source>
</evidence>
<dbReference type="EMBL" id="CP081303">
    <property type="protein sequence ID" value="QZE15833.1"/>
    <property type="molecule type" value="Genomic_DNA"/>
</dbReference>
<accession>A0AC61NJW0</accession>
<evidence type="ECO:0000313" key="1">
    <source>
        <dbReference type="EMBL" id="QZE15833.1"/>
    </source>
</evidence>
<reference evidence="1" key="1">
    <citation type="submission" date="2021-08" db="EMBL/GenBank/DDBJ databases">
        <title>Novel anaerobic bacterium isolated from sea squirt in East Sea, Republic of Korea.</title>
        <authorList>
            <person name="Nguyen T.H."/>
            <person name="Li Z."/>
            <person name="Lee Y.-J."/>
            <person name="Ko J."/>
            <person name="Kim S.-G."/>
        </authorList>
    </citation>
    <scope>NUCLEOTIDE SEQUENCE</scope>
    <source>
        <strain evidence="1">KCTC 25031</strain>
    </source>
</reference>
<keyword evidence="2" id="KW-1185">Reference proteome</keyword>
<gene>
    <name evidence="1" type="ORF">K4L44_08380</name>
</gene>
<dbReference type="Proteomes" id="UP000826212">
    <property type="component" value="Chromosome"/>
</dbReference>
<name>A0AC61NJW0_9BACT</name>
<proteinExistence type="predicted"/>
<protein>
    <submittedName>
        <fullName evidence="1">MBL fold metallo-hydrolase</fullName>
    </submittedName>
</protein>